<comment type="catalytic activity">
    <reaction evidence="7 8">
        <text>UDP-N-acetyl-alpha-D-muramoyl-L-alanine + D-glutamate + ATP = UDP-N-acetyl-alpha-D-muramoyl-L-alanyl-D-glutamate + ADP + phosphate + H(+)</text>
        <dbReference type="Rhea" id="RHEA:16429"/>
        <dbReference type="ChEBI" id="CHEBI:15378"/>
        <dbReference type="ChEBI" id="CHEBI:29986"/>
        <dbReference type="ChEBI" id="CHEBI:30616"/>
        <dbReference type="ChEBI" id="CHEBI:43474"/>
        <dbReference type="ChEBI" id="CHEBI:83898"/>
        <dbReference type="ChEBI" id="CHEBI:83900"/>
        <dbReference type="ChEBI" id="CHEBI:456216"/>
        <dbReference type="EC" id="6.3.2.9"/>
    </reaction>
</comment>
<keyword evidence="5 7" id="KW-0547">Nucleotide-binding</keyword>
<dbReference type="GO" id="GO:0008764">
    <property type="term" value="F:UDP-N-acetylmuramoylalanine-D-glutamate ligase activity"/>
    <property type="evidence" value="ECO:0007669"/>
    <property type="project" value="UniProtKB-UniRule"/>
</dbReference>
<dbReference type="EC" id="6.3.2.9" evidence="7 8"/>
<protein>
    <recommendedName>
        <fullName evidence="7 8">UDP-N-acetylmuramoylalanine--D-glutamate ligase</fullName>
        <ecNumber evidence="7 8">6.3.2.9</ecNumber>
    </recommendedName>
    <alternativeName>
        <fullName evidence="7">D-glutamic acid-adding enzyme</fullName>
    </alternativeName>
    <alternativeName>
        <fullName evidence="7">UDP-N-acetylmuramoyl-L-alanyl-D-glutamate synthetase</fullName>
    </alternativeName>
</protein>
<reference evidence="11" key="1">
    <citation type="submission" date="2024-07" db="EMBL/GenBank/DDBJ databases">
        <authorList>
            <person name="Li X.-J."/>
            <person name="Wang X."/>
        </authorList>
    </citation>
    <scope>NUCLEOTIDE SEQUENCE</scope>
    <source>
        <strain evidence="11">HSP-536</strain>
    </source>
</reference>
<comment type="similarity">
    <text evidence="7">Belongs to the MurCDEF family.</text>
</comment>
<dbReference type="InterPro" id="IPR005762">
    <property type="entry name" value="MurD"/>
</dbReference>
<dbReference type="Gene3D" id="3.40.50.720">
    <property type="entry name" value="NAD(P)-binding Rossmann-like Domain"/>
    <property type="match status" value="1"/>
</dbReference>
<dbReference type="RefSeq" id="WP_369716235.1">
    <property type="nucleotide sequence ID" value="NZ_CP165647.1"/>
</dbReference>
<dbReference type="GO" id="GO:0005524">
    <property type="term" value="F:ATP binding"/>
    <property type="evidence" value="ECO:0007669"/>
    <property type="project" value="UniProtKB-UniRule"/>
</dbReference>
<accession>A0AB39V588</accession>
<dbReference type="EMBL" id="CP165647">
    <property type="protein sequence ID" value="XDU62447.1"/>
    <property type="molecule type" value="Genomic_DNA"/>
</dbReference>
<evidence type="ECO:0000256" key="2">
    <source>
        <dbReference type="ARBA" id="ARBA00004752"/>
    </source>
</evidence>
<dbReference type="NCBIfam" id="TIGR01087">
    <property type="entry name" value="murD"/>
    <property type="match status" value="1"/>
</dbReference>
<keyword evidence="7 8" id="KW-0573">Peptidoglycan synthesis</keyword>
<dbReference type="InterPro" id="IPR013221">
    <property type="entry name" value="Mur_ligase_cen"/>
</dbReference>
<comment type="subcellular location">
    <subcellularLocation>
        <location evidence="1 7 8">Cytoplasm</location>
    </subcellularLocation>
</comment>
<keyword evidence="3 7" id="KW-0963">Cytoplasm</keyword>
<keyword evidence="7 8" id="KW-0961">Cell wall biogenesis/degradation</keyword>
<keyword evidence="7 8" id="KW-0131">Cell cycle</keyword>
<gene>
    <name evidence="7 11" type="primary">murD</name>
    <name evidence="11" type="ORF">AB8B28_00770</name>
</gene>
<dbReference type="PANTHER" id="PTHR43692">
    <property type="entry name" value="UDP-N-ACETYLMURAMOYLALANINE--D-GLUTAMATE LIGASE"/>
    <property type="match status" value="1"/>
</dbReference>
<evidence type="ECO:0000256" key="6">
    <source>
        <dbReference type="ARBA" id="ARBA00022840"/>
    </source>
</evidence>
<evidence type="ECO:0000256" key="8">
    <source>
        <dbReference type="RuleBase" id="RU003664"/>
    </source>
</evidence>
<dbReference type="PANTHER" id="PTHR43692:SF1">
    <property type="entry name" value="UDP-N-ACETYLMURAMOYLALANINE--D-GLUTAMATE LIGASE"/>
    <property type="match status" value="1"/>
</dbReference>
<evidence type="ECO:0000256" key="7">
    <source>
        <dbReference type="HAMAP-Rule" id="MF_00639"/>
    </source>
</evidence>
<dbReference type="GO" id="GO:0005737">
    <property type="term" value="C:cytoplasm"/>
    <property type="evidence" value="ECO:0007669"/>
    <property type="project" value="UniProtKB-SubCell"/>
</dbReference>
<dbReference type="HAMAP" id="MF_00639">
    <property type="entry name" value="MurD"/>
    <property type="match status" value="1"/>
</dbReference>
<dbReference type="GO" id="GO:0051301">
    <property type="term" value="P:cell division"/>
    <property type="evidence" value="ECO:0007669"/>
    <property type="project" value="UniProtKB-KW"/>
</dbReference>
<evidence type="ECO:0000256" key="4">
    <source>
        <dbReference type="ARBA" id="ARBA00022598"/>
    </source>
</evidence>
<dbReference type="Pfam" id="PF02875">
    <property type="entry name" value="Mur_ligase_C"/>
    <property type="match status" value="1"/>
</dbReference>
<keyword evidence="6 7" id="KW-0067">ATP-binding</keyword>
<sequence length="459" mass="52222">MDKAIVFGAGLSGLGAKELLEKNGYEVYLIDDKVAMPSTEGIKLLNEEKIEFIVKSPGIPWKAELLKVAKEKNVKVISEIDLAYRYVDKNIKIISFTGTNGKTTTSTKMAELLNFSGFRAKLAGNAGFSFAKLVADEEKLDYVVLELSSYQLENNPQVHSNIAGIINLTPDHLTRYNSVEDYYITKFDIFDKQVESDFALINLDDKEFKKLYERNEIKEKIKSEKIYLSTEAKGTVFAYKNNICIMKDLKKRIDEIENFDKNVDKVAEILMKTDELSLKGKHNLENMLFLIGSAKILNISNEKISEFLKSTAALEHRLENFFIKGNTTFINDSKGTNVESTLKAIDSFDNSIIMILGGDDKKIDNMPLIERVKEKVDFVYLIGDNAQILIDDMEKIGYKNYKNLETVENVLNYLKENIDFSKNQTVLFSPATSSFCQFKSFEHRGKVFKELTKKIIGNF</sequence>
<comment type="function">
    <text evidence="7 8">Cell wall formation. Catalyzes the addition of glutamate to the nucleotide precursor UDP-N-acetylmuramoyl-L-alanine (UMA).</text>
</comment>
<dbReference type="SUPFAM" id="SSF51984">
    <property type="entry name" value="MurCD N-terminal domain"/>
    <property type="match status" value="1"/>
</dbReference>
<keyword evidence="4 7" id="KW-0436">Ligase</keyword>
<organism evidence="11">
    <name type="scientific">Leptotrichia alba</name>
    <dbReference type="NCBI Taxonomy" id="3239304"/>
    <lineage>
        <taxon>Bacteria</taxon>
        <taxon>Fusobacteriati</taxon>
        <taxon>Fusobacteriota</taxon>
        <taxon>Fusobacteriia</taxon>
        <taxon>Fusobacteriales</taxon>
        <taxon>Leptotrichiaceae</taxon>
        <taxon>Leptotrichia</taxon>
    </lineage>
</organism>
<evidence type="ECO:0000256" key="1">
    <source>
        <dbReference type="ARBA" id="ARBA00004496"/>
    </source>
</evidence>
<feature type="domain" description="Mur ligase central" evidence="10">
    <location>
        <begin position="97"/>
        <end position="292"/>
    </location>
</feature>
<evidence type="ECO:0000313" key="11">
    <source>
        <dbReference type="EMBL" id="XDU62447.1"/>
    </source>
</evidence>
<dbReference type="AlphaFoldDB" id="A0AB39V588"/>
<dbReference type="Gene3D" id="3.40.1190.10">
    <property type="entry name" value="Mur-like, catalytic domain"/>
    <property type="match status" value="1"/>
</dbReference>
<dbReference type="SUPFAM" id="SSF53623">
    <property type="entry name" value="MurD-like peptide ligases, catalytic domain"/>
    <property type="match status" value="1"/>
</dbReference>
<dbReference type="KEGG" id="lala:AB8B28_00770"/>
<dbReference type="GO" id="GO:0071555">
    <property type="term" value="P:cell wall organization"/>
    <property type="evidence" value="ECO:0007669"/>
    <property type="project" value="UniProtKB-KW"/>
</dbReference>
<comment type="pathway">
    <text evidence="2 7 8">Cell wall biogenesis; peptidoglycan biosynthesis.</text>
</comment>
<dbReference type="InterPro" id="IPR036565">
    <property type="entry name" value="Mur-like_cat_sf"/>
</dbReference>
<feature type="binding site" evidence="7">
    <location>
        <begin position="98"/>
        <end position="104"/>
    </location>
    <ligand>
        <name>ATP</name>
        <dbReference type="ChEBI" id="CHEBI:30616"/>
    </ligand>
</feature>
<dbReference type="GO" id="GO:0009252">
    <property type="term" value="P:peptidoglycan biosynthetic process"/>
    <property type="evidence" value="ECO:0007669"/>
    <property type="project" value="UniProtKB-UniRule"/>
</dbReference>
<proteinExistence type="inferred from homology"/>
<keyword evidence="7 8" id="KW-0132">Cell division</keyword>
<dbReference type="Gene3D" id="3.90.190.20">
    <property type="entry name" value="Mur ligase, C-terminal domain"/>
    <property type="match status" value="1"/>
</dbReference>
<evidence type="ECO:0000256" key="3">
    <source>
        <dbReference type="ARBA" id="ARBA00022490"/>
    </source>
</evidence>
<dbReference type="GO" id="GO:0008360">
    <property type="term" value="P:regulation of cell shape"/>
    <property type="evidence" value="ECO:0007669"/>
    <property type="project" value="UniProtKB-KW"/>
</dbReference>
<dbReference type="SUPFAM" id="SSF53244">
    <property type="entry name" value="MurD-like peptide ligases, peptide-binding domain"/>
    <property type="match status" value="1"/>
</dbReference>
<name>A0AB39V588_9FUSO</name>
<evidence type="ECO:0000256" key="5">
    <source>
        <dbReference type="ARBA" id="ARBA00022741"/>
    </source>
</evidence>
<dbReference type="InterPro" id="IPR004101">
    <property type="entry name" value="Mur_ligase_C"/>
</dbReference>
<evidence type="ECO:0000259" key="10">
    <source>
        <dbReference type="Pfam" id="PF08245"/>
    </source>
</evidence>
<feature type="domain" description="Mur ligase C-terminal" evidence="9">
    <location>
        <begin position="316"/>
        <end position="431"/>
    </location>
</feature>
<dbReference type="InterPro" id="IPR036615">
    <property type="entry name" value="Mur_ligase_C_dom_sf"/>
</dbReference>
<dbReference type="Pfam" id="PF08245">
    <property type="entry name" value="Mur_ligase_M"/>
    <property type="match status" value="1"/>
</dbReference>
<keyword evidence="7 8" id="KW-0133">Cell shape</keyword>
<evidence type="ECO:0000259" key="9">
    <source>
        <dbReference type="Pfam" id="PF02875"/>
    </source>
</evidence>